<accession>A0A8T0ZCU1</accession>
<dbReference type="EMBL" id="RCMG01000194">
    <property type="protein sequence ID" value="KAG2860092.1"/>
    <property type="molecule type" value="Genomic_DNA"/>
</dbReference>
<proteinExistence type="predicted"/>
<dbReference type="AlphaFoldDB" id="A0A8T0ZCU1"/>
<name>A0A8T0ZCU1_9STRA</name>
<feature type="region of interest" description="Disordered" evidence="1">
    <location>
        <begin position="1"/>
        <end position="26"/>
    </location>
</feature>
<dbReference type="Proteomes" id="UP000735874">
    <property type="component" value="Unassembled WGS sequence"/>
</dbReference>
<reference evidence="2" key="1">
    <citation type="submission" date="2018-10" db="EMBL/GenBank/DDBJ databases">
        <title>Effector identification in a new, highly contiguous assembly of the strawberry crown rot pathogen Phytophthora cactorum.</title>
        <authorList>
            <person name="Armitage A.D."/>
            <person name="Nellist C.F."/>
            <person name="Bates H."/>
            <person name="Vickerstaff R.J."/>
            <person name="Harrison R.J."/>
        </authorList>
    </citation>
    <scope>NUCLEOTIDE SEQUENCE</scope>
    <source>
        <strain evidence="2">15-7</strain>
        <strain evidence="3">4032</strain>
    </source>
</reference>
<comment type="caution">
    <text evidence="2">The sequence shown here is derived from an EMBL/GenBank/DDBJ whole genome shotgun (WGS) entry which is preliminary data.</text>
</comment>
<dbReference type="EMBL" id="RCMI01000171">
    <property type="protein sequence ID" value="KAG2928297.1"/>
    <property type="molecule type" value="Genomic_DNA"/>
</dbReference>
<evidence type="ECO:0000256" key="1">
    <source>
        <dbReference type="SAM" id="MobiDB-lite"/>
    </source>
</evidence>
<sequence length="168" mass="18319">MEGERGVGQGSDEDGNEDLSTAQVEGSIVPRTRTEALLNAISQYQDVYPVLQRGVQLLHQELCVADTNDEEITRSIQAFMETGALKETVKAMTANLDSPAFISSCFELLVALVNKADKLIAEALQKTEILAVLDKIVHACGDLGVDWERIMDSTCFDHGTSDAHEHAE</sequence>
<gene>
    <name evidence="2" type="ORF">PC113_g8357</name>
    <name evidence="3" type="ORF">PC115_g7248</name>
</gene>
<evidence type="ECO:0000313" key="3">
    <source>
        <dbReference type="EMBL" id="KAG2928297.1"/>
    </source>
</evidence>
<organism evidence="2 4">
    <name type="scientific">Phytophthora cactorum</name>
    <dbReference type="NCBI Taxonomy" id="29920"/>
    <lineage>
        <taxon>Eukaryota</taxon>
        <taxon>Sar</taxon>
        <taxon>Stramenopiles</taxon>
        <taxon>Oomycota</taxon>
        <taxon>Peronosporomycetes</taxon>
        <taxon>Peronosporales</taxon>
        <taxon>Peronosporaceae</taxon>
        <taxon>Phytophthora</taxon>
    </lineage>
</organism>
<protein>
    <submittedName>
        <fullName evidence="2">Uncharacterized protein</fullName>
    </submittedName>
</protein>
<evidence type="ECO:0000313" key="4">
    <source>
        <dbReference type="Proteomes" id="UP000735874"/>
    </source>
</evidence>
<dbReference type="Proteomes" id="UP000774804">
    <property type="component" value="Unassembled WGS sequence"/>
</dbReference>
<dbReference type="VEuPathDB" id="FungiDB:PC110_g4061"/>
<evidence type="ECO:0000313" key="2">
    <source>
        <dbReference type="EMBL" id="KAG2860092.1"/>
    </source>
</evidence>